<organism evidence="1 2">
    <name type="scientific">candidate division WWE3 bacterium CG10_big_fil_rev_8_21_14_0_10_32_10</name>
    <dbReference type="NCBI Taxonomy" id="1975090"/>
    <lineage>
        <taxon>Bacteria</taxon>
        <taxon>Katanobacteria</taxon>
    </lineage>
</organism>
<name>A0A2H0RB07_UNCKA</name>
<evidence type="ECO:0000313" key="2">
    <source>
        <dbReference type="Proteomes" id="UP000230214"/>
    </source>
</evidence>
<comment type="caution">
    <text evidence="1">The sequence shown here is derived from an EMBL/GenBank/DDBJ whole genome shotgun (WGS) entry which is preliminary data.</text>
</comment>
<dbReference type="Proteomes" id="UP000230214">
    <property type="component" value="Unassembled WGS sequence"/>
</dbReference>
<dbReference type="AlphaFoldDB" id="A0A2H0RB07"/>
<dbReference type="EMBL" id="PCXU01000013">
    <property type="protein sequence ID" value="PIR43698.1"/>
    <property type="molecule type" value="Genomic_DNA"/>
</dbReference>
<proteinExistence type="predicted"/>
<evidence type="ECO:0008006" key="3">
    <source>
        <dbReference type="Google" id="ProtNLM"/>
    </source>
</evidence>
<evidence type="ECO:0000313" key="1">
    <source>
        <dbReference type="EMBL" id="PIR43698.1"/>
    </source>
</evidence>
<protein>
    <recommendedName>
        <fullName evidence="3">Nucleoid-associated protein, YbaB/EbfC family</fullName>
    </recommendedName>
</protein>
<gene>
    <name evidence="1" type="ORF">COV24_01420</name>
</gene>
<accession>A0A2H0RB07</accession>
<reference evidence="1 2" key="1">
    <citation type="submission" date="2017-09" db="EMBL/GenBank/DDBJ databases">
        <title>Depth-based differentiation of microbial function through sediment-hosted aquifers and enrichment of novel symbionts in the deep terrestrial subsurface.</title>
        <authorList>
            <person name="Probst A.J."/>
            <person name="Ladd B."/>
            <person name="Jarett J.K."/>
            <person name="Geller-Mcgrath D.E."/>
            <person name="Sieber C.M."/>
            <person name="Emerson J.B."/>
            <person name="Anantharaman K."/>
            <person name="Thomas B.C."/>
            <person name="Malmstrom R."/>
            <person name="Stieglmeier M."/>
            <person name="Klingl A."/>
            <person name="Woyke T."/>
            <person name="Ryan C.M."/>
            <person name="Banfield J.F."/>
        </authorList>
    </citation>
    <scope>NUCLEOTIDE SEQUENCE [LARGE SCALE GENOMIC DNA]</scope>
    <source>
        <strain evidence="1">CG10_big_fil_rev_8_21_14_0_10_32_10</strain>
    </source>
</reference>
<sequence length="94" mass="10372">MLGKVKQVGEALKAQKKLNDLKKKLETVTVDVEEGNVKLKLKGSIAMYEVASIEVNGEEVKMFSKALKKANKQMMKEIQKKAKTGELGDMGGMM</sequence>